<comment type="caution">
    <text evidence="8">The sequence shown here is derived from an EMBL/GenBank/DDBJ whole genome shotgun (WGS) entry which is preliminary data.</text>
</comment>
<keyword evidence="3" id="KW-0540">Nuclease</keyword>
<keyword evidence="5" id="KW-0378">Hydrolase</keyword>
<dbReference type="Pfam" id="PF17917">
    <property type="entry name" value="RT_RNaseH"/>
    <property type="match status" value="1"/>
</dbReference>
<dbReference type="GO" id="GO:0016787">
    <property type="term" value="F:hydrolase activity"/>
    <property type="evidence" value="ECO:0007669"/>
    <property type="project" value="UniProtKB-KW"/>
</dbReference>
<sequence length="53" mass="6249">MECLAVVWAVKYLLEQKFDLITGHVGLAWFINKSLPTGRSMRWITTLQEYDFE</sequence>
<evidence type="ECO:0000256" key="2">
    <source>
        <dbReference type="ARBA" id="ARBA00022695"/>
    </source>
</evidence>
<feature type="non-terminal residue" evidence="8">
    <location>
        <position position="53"/>
    </location>
</feature>
<gene>
    <name evidence="8" type="ORF">AGERDE_LOCUS13104</name>
</gene>
<dbReference type="InterPro" id="IPR043502">
    <property type="entry name" value="DNA/RNA_pol_sf"/>
</dbReference>
<organism evidence="8 9">
    <name type="scientific">Ambispora gerdemannii</name>
    <dbReference type="NCBI Taxonomy" id="144530"/>
    <lineage>
        <taxon>Eukaryota</taxon>
        <taxon>Fungi</taxon>
        <taxon>Fungi incertae sedis</taxon>
        <taxon>Mucoromycota</taxon>
        <taxon>Glomeromycotina</taxon>
        <taxon>Glomeromycetes</taxon>
        <taxon>Archaeosporales</taxon>
        <taxon>Ambisporaceae</taxon>
        <taxon>Ambispora</taxon>
    </lineage>
</organism>
<dbReference type="Proteomes" id="UP000789831">
    <property type="component" value="Unassembled WGS sequence"/>
</dbReference>
<keyword evidence="2" id="KW-0548">Nucleotidyltransferase</keyword>
<protein>
    <submittedName>
        <fullName evidence="8">1550_t:CDS:1</fullName>
    </submittedName>
</protein>
<evidence type="ECO:0000313" key="8">
    <source>
        <dbReference type="EMBL" id="CAG8691069.1"/>
    </source>
</evidence>
<dbReference type="InterPro" id="IPR041373">
    <property type="entry name" value="RT_RNaseH"/>
</dbReference>
<dbReference type="GO" id="GO:0003964">
    <property type="term" value="F:RNA-directed DNA polymerase activity"/>
    <property type="evidence" value="ECO:0007669"/>
    <property type="project" value="UniProtKB-KW"/>
</dbReference>
<keyword evidence="1" id="KW-0808">Transferase</keyword>
<dbReference type="OrthoDB" id="5593162at2759"/>
<evidence type="ECO:0000256" key="3">
    <source>
        <dbReference type="ARBA" id="ARBA00022722"/>
    </source>
</evidence>
<keyword evidence="4" id="KW-0255">Endonuclease</keyword>
<evidence type="ECO:0000256" key="5">
    <source>
        <dbReference type="ARBA" id="ARBA00022801"/>
    </source>
</evidence>
<evidence type="ECO:0000259" key="7">
    <source>
        <dbReference type="Pfam" id="PF17917"/>
    </source>
</evidence>
<dbReference type="SUPFAM" id="SSF56672">
    <property type="entry name" value="DNA/RNA polymerases"/>
    <property type="match status" value="1"/>
</dbReference>
<dbReference type="AlphaFoldDB" id="A0A9N9EQQ3"/>
<dbReference type="EMBL" id="CAJVPL010014474">
    <property type="protein sequence ID" value="CAG8691069.1"/>
    <property type="molecule type" value="Genomic_DNA"/>
</dbReference>
<evidence type="ECO:0000256" key="4">
    <source>
        <dbReference type="ARBA" id="ARBA00022759"/>
    </source>
</evidence>
<dbReference type="GO" id="GO:0004519">
    <property type="term" value="F:endonuclease activity"/>
    <property type="evidence" value="ECO:0007669"/>
    <property type="project" value="UniProtKB-KW"/>
</dbReference>
<evidence type="ECO:0000313" key="9">
    <source>
        <dbReference type="Proteomes" id="UP000789831"/>
    </source>
</evidence>
<keyword evidence="6" id="KW-0695">RNA-directed DNA polymerase</keyword>
<evidence type="ECO:0000256" key="6">
    <source>
        <dbReference type="ARBA" id="ARBA00022918"/>
    </source>
</evidence>
<name>A0A9N9EQQ3_9GLOM</name>
<proteinExistence type="predicted"/>
<reference evidence="8" key="1">
    <citation type="submission" date="2021-06" db="EMBL/GenBank/DDBJ databases">
        <authorList>
            <person name="Kallberg Y."/>
            <person name="Tangrot J."/>
            <person name="Rosling A."/>
        </authorList>
    </citation>
    <scope>NUCLEOTIDE SEQUENCE</scope>
    <source>
        <strain evidence="8">MT106</strain>
    </source>
</reference>
<feature type="domain" description="Reverse transcriptase RNase H-like" evidence="7">
    <location>
        <begin position="2"/>
        <end position="50"/>
    </location>
</feature>
<evidence type="ECO:0000256" key="1">
    <source>
        <dbReference type="ARBA" id="ARBA00022679"/>
    </source>
</evidence>
<accession>A0A9N9EQQ3</accession>
<keyword evidence="9" id="KW-1185">Reference proteome</keyword>